<dbReference type="STRING" id="157072.A0A024UCG1"/>
<feature type="region of interest" description="Disordered" evidence="5">
    <location>
        <begin position="328"/>
        <end position="350"/>
    </location>
</feature>
<dbReference type="PANTHER" id="PTHR13510">
    <property type="entry name" value="FYVE-FINGER-CONTAINING RAB5 EFFECTOR PROTEIN RABENOSYN-5-RELATED"/>
    <property type="match status" value="1"/>
</dbReference>
<dbReference type="RefSeq" id="XP_008866880.1">
    <property type="nucleotide sequence ID" value="XM_008868658.1"/>
</dbReference>
<dbReference type="SUPFAM" id="SSF55961">
    <property type="entry name" value="Bet v1-like"/>
    <property type="match status" value="1"/>
</dbReference>
<dbReference type="OrthoDB" id="68108at2759"/>
<protein>
    <recommendedName>
        <fullName evidence="6">FYVE-type domain-containing protein</fullName>
    </recommendedName>
</protein>
<dbReference type="InterPro" id="IPR023393">
    <property type="entry name" value="START-like_dom_sf"/>
</dbReference>
<evidence type="ECO:0000259" key="6">
    <source>
        <dbReference type="PROSITE" id="PS50178"/>
    </source>
</evidence>
<sequence>MAPPAQVTLPLPTNFFHTKALDARTQQSLLHAAQTCGAHLVRNAYAMDDHVVYAMHTNTTSQRRMKMTLGKDTVDPTIMCMIGHTQFHATLDDISAFFRRESLSHACHDGLVLDSHTLYTLATSTKDDPLRYTGVHWTAFKLPSPSNASRDFCYLEHHSEFTDPKTSKRGWLRVLHSVDVPACPSLLAPCGLHRSQWFRSGHVFIESGSGLVDCYAVLSLSGDASQSSAQMSFMRKWITQVMIVPNLFLSRRLASSPLVSDDELRPKDSVKVCMVCTGRFNLFNQKHHCRLCGHVVCSSCHITWKTHKDKVRICVKCAESGGGTSMRESVSGTWNSSVASRGGHQRPPPVKEQADAHWQRASFSSDTVSITTKSGWSDDVVHLDCLSLSAASTEWDHPIKPVANYDHLFDFSVLRAPSTSSPSKIVLYAEPPEASRQAATSSRKTLYNIDLLADVPKPLTTHHGPPKPMETPPIDMASLSIVDASVLKNSHVDDARRPSTDTNVALHELLEQMYDGKCAIVQSLYRDLVAQSSAT</sequence>
<keyword evidence="3" id="KW-0862">Zinc</keyword>
<dbReference type="InterPro" id="IPR052727">
    <property type="entry name" value="Rab4/Rab5_effector"/>
</dbReference>
<keyword evidence="1" id="KW-0479">Metal-binding</keyword>
<dbReference type="InterPro" id="IPR017455">
    <property type="entry name" value="Znf_FYVE-rel"/>
</dbReference>
<evidence type="ECO:0000256" key="3">
    <source>
        <dbReference type="ARBA" id="ARBA00022833"/>
    </source>
</evidence>
<accession>A0A024UCG1</accession>
<dbReference type="AlphaFoldDB" id="A0A024UCG1"/>
<proteinExistence type="predicted"/>
<name>A0A024UCG1_9STRA</name>
<dbReference type="SUPFAM" id="SSF57903">
    <property type="entry name" value="FYVE/PHD zinc finger"/>
    <property type="match status" value="1"/>
</dbReference>
<evidence type="ECO:0000256" key="4">
    <source>
        <dbReference type="PROSITE-ProRule" id="PRU00091"/>
    </source>
</evidence>
<dbReference type="Pfam" id="PF01363">
    <property type="entry name" value="FYVE"/>
    <property type="match status" value="1"/>
</dbReference>
<evidence type="ECO:0000256" key="1">
    <source>
        <dbReference type="ARBA" id="ARBA00022723"/>
    </source>
</evidence>
<dbReference type="InterPro" id="IPR000306">
    <property type="entry name" value="Znf_FYVE"/>
</dbReference>
<feature type="domain" description="FYVE-type" evidence="6">
    <location>
        <begin position="267"/>
        <end position="322"/>
    </location>
</feature>
<dbReference type="InterPro" id="IPR013083">
    <property type="entry name" value="Znf_RING/FYVE/PHD"/>
</dbReference>
<evidence type="ECO:0000313" key="7">
    <source>
        <dbReference type="EMBL" id="ETW03924.1"/>
    </source>
</evidence>
<evidence type="ECO:0000256" key="5">
    <source>
        <dbReference type="SAM" id="MobiDB-lite"/>
    </source>
</evidence>
<keyword evidence="2 4" id="KW-0863">Zinc-finger</keyword>
<evidence type="ECO:0000256" key="2">
    <source>
        <dbReference type="ARBA" id="ARBA00022771"/>
    </source>
</evidence>
<dbReference type="PROSITE" id="PS50178">
    <property type="entry name" value="ZF_FYVE"/>
    <property type="match status" value="1"/>
</dbReference>
<dbReference type="PANTHER" id="PTHR13510:SF44">
    <property type="entry name" value="RABENOSYN-5"/>
    <property type="match status" value="1"/>
</dbReference>
<dbReference type="EMBL" id="KI913958">
    <property type="protein sequence ID" value="ETW03924.1"/>
    <property type="molecule type" value="Genomic_DNA"/>
</dbReference>
<dbReference type="eggNOG" id="ENOG502QPNE">
    <property type="taxonomic scope" value="Eukaryota"/>
</dbReference>
<feature type="compositionally biased region" description="Polar residues" evidence="5">
    <location>
        <begin position="328"/>
        <end position="339"/>
    </location>
</feature>
<reference evidence="7" key="1">
    <citation type="submission" date="2013-12" db="EMBL/GenBank/DDBJ databases">
        <title>The Genome Sequence of Aphanomyces invadans NJM9701.</title>
        <authorList>
            <consortium name="The Broad Institute Genomics Platform"/>
            <person name="Russ C."/>
            <person name="Tyler B."/>
            <person name="van West P."/>
            <person name="Dieguez-Uribeondo J."/>
            <person name="Young S.K."/>
            <person name="Zeng Q."/>
            <person name="Gargeya S."/>
            <person name="Fitzgerald M."/>
            <person name="Abouelleil A."/>
            <person name="Alvarado L."/>
            <person name="Chapman S.B."/>
            <person name="Gainer-Dewar J."/>
            <person name="Goldberg J."/>
            <person name="Griggs A."/>
            <person name="Gujja S."/>
            <person name="Hansen M."/>
            <person name="Howarth C."/>
            <person name="Imamovic A."/>
            <person name="Ireland A."/>
            <person name="Larimer J."/>
            <person name="McCowan C."/>
            <person name="Murphy C."/>
            <person name="Pearson M."/>
            <person name="Poon T.W."/>
            <person name="Priest M."/>
            <person name="Roberts A."/>
            <person name="Saif S."/>
            <person name="Shea T."/>
            <person name="Sykes S."/>
            <person name="Wortman J."/>
            <person name="Nusbaum C."/>
            <person name="Birren B."/>
        </authorList>
    </citation>
    <scope>NUCLEOTIDE SEQUENCE [LARGE SCALE GENOMIC DNA]</scope>
    <source>
        <strain evidence="7">NJM9701</strain>
    </source>
</reference>
<dbReference type="Gene3D" id="3.30.530.20">
    <property type="match status" value="1"/>
</dbReference>
<dbReference type="InterPro" id="IPR011011">
    <property type="entry name" value="Znf_FYVE_PHD"/>
</dbReference>
<organism evidence="7">
    <name type="scientific">Aphanomyces invadans</name>
    <dbReference type="NCBI Taxonomy" id="157072"/>
    <lineage>
        <taxon>Eukaryota</taxon>
        <taxon>Sar</taxon>
        <taxon>Stramenopiles</taxon>
        <taxon>Oomycota</taxon>
        <taxon>Saprolegniomycetes</taxon>
        <taxon>Saprolegniales</taxon>
        <taxon>Verrucalvaceae</taxon>
        <taxon>Aphanomyces</taxon>
    </lineage>
</organism>
<dbReference type="GeneID" id="20081392"/>
<dbReference type="SMART" id="SM00064">
    <property type="entry name" value="FYVE"/>
    <property type="match status" value="1"/>
</dbReference>
<dbReference type="Gene3D" id="3.30.40.10">
    <property type="entry name" value="Zinc/RING finger domain, C3HC4 (zinc finger)"/>
    <property type="match status" value="1"/>
</dbReference>
<dbReference type="VEuPathDB" id="FungiDB:H310_04342"/>
<gene>
    <name evidence="7" type="ORF">H310_04342</name>
</gene>
<dbReference type="CDD" id="cd00065">
    <property type="entry name" value="FYVE_like_SF"/>
    <property type="match status" value="1"/>
</dbReference>
<dbReference type="GO" id="GO:0008270">
    <property type="term" value="F:zinc ion binding"/>
    <property type="evidence" value="ECO:0007669"/>
    <property type="project" value="UniProtKB-KW"/>
</dbReference>